<dbReference type="EMBL" id="JBHTMP010000001">
    <property type="protein sequence ID" value="MFD1319794.1"/>
    <property type="molecule type" value="Genomic_DNA"/>
</dbReference>
<dbReference type="PANTHER" id="PTHR16305:SF35">
    <property type="entry name" value="TRANSCRIPTIONAL ACTIVATOR DOMAIN"/>
    <property type="match status" value="1"/>
</dbReference>
<dbReference type="PANTHER" id="PTHR16305">
    <property type="entry name" value="TESTICULAR SOLUBLE ADENYLYL CYCLASE"/>
    <property type="match status" value="1"/>
</dbReference>
<evidence type="ECO:0000313" key="4">
    <source>
        <dbReference type="EMBL" id="MFD1319794.1"/>
    </source>
</evidence>
<dbReference type="Pfam" id="PF00196">
    <property type="entry name" value="GerE"/>
    <property type="match status" value="1"/>
</dbReference>
<reference evidence="5" key="1">
    <citation type="journal article" date="2019" name="Int. J. Syst. Evol. Microbiol.">
        <title>The Global Catalogue of Microorganisms (GCM) 10K type strain sequencing project: providing services to taxonomists for standard genome sequencing and annotation.</title>
        <authorList>
            <consortium name="The Broad Institute Genomics Platform"/>
            <consortium name="The Broad Institute Genome Sequencing Center for Infectious Disease"/>
            <person name="Wu L."/>
            <person name="Ma J."/>
        </authorList>
    </citation>
    <scope>NUCLEOTIDE SEQUENCE [LARGE SCALE GENOMIC DNA]</scope>
    <source>
        <strain evidence="5">JCM 31037</strain>
    </source>
</reference>
<dbReference type="PROSITE" id="PS00622">
    <property type="entry name" value="HTH_LUXR_1"/>
    <property type="match status" value="1"/>
</dbReference>
<keyword evidence="5" id="KW-1185">Reference proteome</keyword>
<dbReference type="Gene3D" id="1.10.10.10">
    <property type="entry name" value="Winged helix-like DNA-binding domain superfamily/Winged helix DNA-binding domain"/>
    <property type="match status" value="1"/>
</dbReference>
<dbReference type="Pfam" id="PF13191">
    <property type="entry name" value="AAA_16"/>
    <property type="match status" value="1"/>
</dbReference>
<dbReference type="PRINTS" id="PR00038">
    <property type="entry name" value="HTHLUXR"/>
</dbReference>
<organism evidence="4 5">
    <name type="scientific">Micromonospora sonneratiae</name>
    <dbReference type="NCBI Taxonomy" id="1184706"/>
    <lineage>
        <taxon>Bacteria</taxon>
        <taxon>Bacillati</taxon>
        <taxon>Actinomycetota</taxon>
        <taxon>Actinomycetes</taxon>
        <taxon>Micromonosporales</taxon>
        <taxon>Micromonosporaceae</taxon>
        <taxon>Micromonospora</taxon>
    </lineage>
</organism>
<dbReference type="SUPFAM" id="SSF46894">
    <property type="entry name" value="C-terminal effector domain of the bipartite response regulators"/>
    <property type="match status" value="1"/>
</dbReference>
<evidence type="ECO:0000259" key="3">
    <source>
        <dbReference type="PROSITE" id="PS50043"/>
    </source>
</evidence>
<feature type="domain" description="HTH luxR-type" evidence="3">
    <location>
        <begin position="915"/>
        <end position="977"/>
    </location>
</feature>
<name>A0ABW3Y5T5_9ACTN</name>
<proteinExistence type="predicted"/>
<dbReference type="PROSITE" id="PS50043">
    <property type="entry name" value="HTH_LUXR_2"/>
    <property type="match status" value="1"/>
</dbReference>
<evidence type="ECO:0000256" key="1">
    <source>
        <dbReference type="ARBA" id="ARBA00022741"/>
    </source>
</evidence>
<dbReference type="SMART" id="SM00421">
    <property type="entry name" value="HTH_LUXR"/>
    <property type="match status" value="1"/>
</dbReference>
<evidence type="ECO:0000256" key="2">
    <source>
        <dbReference type="ARBA" id="ARBA00022840"/>
    </source>
</evidence>
<sequence>MIDASLVQIAGLHGRATQRQAIINLIDGAAGGTGGALLLHGELGLGKTALLDQGSVIATAHPAGFTVLTAKCLPDEADLPYAVLHRLLEPLAGQLHLLPTRQKEVLTRALSGEGCPEPDRLVLCQAVVRLLGTASAHHPLFCRLDDVHAADRPSLDALAFAARRVQPYRVAMLFASEATATVSDVPALRLTPLDPADSLALLADVIPDGLPGDAARPLARLARGNPQALVDLAAALTPGQRYGEEPLPAELPLDGVLGRTYRDRLHRLPADTRWLLLLAAADVALDQPGLVRAAAASGTQLRALAPAELAGLIRVGAHAVDFPQQLLRTLVYQQAPLARRRAAHLLLSRAISTGPEQRLRRAVHLAAAADGPDEPLAAELEQTAAEVGGYASASAALERAAQLSDAGSSDGRSNAANRLVAAARYAWLAGDPQRARRLLFRIGESGSDRAVQGRVWLLSGEIALRVGVAGEALDRLLTAAESLAPTDRRLALEALLRAGEAACSCGDYHRYGEIARRAAALRQPGAPDAVLLAQEHIAGVAATFHGRHHAAVAHLRRAVTIATRSADAAALTVGSAASLLAADDVAAGRLAARAVARARFSGDVSVLPRALELLTYAHYWLDPTGAAATAAARDGLTAAWESGQENSAGIHRGMLAVLAAIRGDRTGALWHGQFLAEAQPVRQRPWALGQWALAVLDLVEGRNPDAAARLYALARPGTGRGQLVEQVMATPYLVEAVAHCGASGVVAPSGVAVPGLATGSTTLVRVRAVRALVVFDRWASGTGNPGRRAVSARCHALLAPRGSGVAEDYFRDALRLHTAGGAEFERARTELLFGQELRRSRRPRAAREHLHRAVETFQRLGVTVWTQQAVAELRAAGATVPASRTLLGSVPWHRATDTPGFVADVPVSTIGGAAPTVDVRTLTAQQLRIARLVVEGATNREVAARLHLSPRTVDHHMRNIFHRLGLRSRIELARALR</sequence>
<dbReference type="CDD" id="cd06170">
    <property type="entry name" value="LuxR_C_like"/>
    <property type="match status" value="1"/>
</dbReference>
<dbReference type="InterPro" id="IPR027417">
    <property type="entry name" value="P-loop_NTPase"/>
</dbReference>
<gene>
    <name evidence="4" type="ORF">ACFQ4H_01685</name>
</gene>
<dbReference type="Proteomes" id="UP001597260">
    <property type="component" value="Unassembled WGS sequence"/>
</dbReference>
<keyword evidence="1" id="KW-0547">Nucleotide-binding</keyword>
<protein>
    <submittedName>
        <fullName evidence="4">AAA family ATPase</fullName>
    </submittedName>
</protein>
<dbReference type="InterPro" id="IPR016032">
    <property type="entry name" value="Sig_transdc_resp-reg_C-effctor"/>
</dbReference>
<evidence type="ECO:0000313" key="5">
    <source>
        <dbReference type="Proteomes" id="UP001597260"/>
    </source>
</evidence>
<dbReference type="InterPro" id="IPR036388">
    <property type="entry name" value="WH-like_DNA-bd_sf"/>
</dbReference>
<keyword evidence="2" id="KW-0067">ATP-binding</keyword>
<accession>A0ABW3Y5T5</accession>
<dbReference type="InterPro" id="IPR041664">
    <property type="entry name" value="AAA_16"/>
</dbReference>
<comment type="caution">
    <text evidence="4">The sequence shown here is derived from an EMBL/GenBank/DDBJ whole genome shotgun (WGS) entry which is preliminary data.</text>
</comment>
<dbReference type="InterPro" id="IPR000792">
    <property type="entry name" value="Tscrpt_reg_LuxR_C"/>
</dbReference>
<dbReference type="SUPFAM" id="SSF52540">
    <property type="entry name" value="P-loop containing nucleoside triphosphate hydrolases"/>
    <property type="match status" value="1"/>
</dbReference>
<dbReference type="RefSeq" id="WP_377566120.1">
    <property type="nucleotide sequence ID" value="NZ_JBHTMP010000001.1"/>
</dbReference>